<proteinExistence type="predicted"/>
<feature type="coiled-coil region" evidence="1">
    <location>
        <begin position="421"/>
        <end position="498"/>
    </location>
</feature>
<reference evidence="2 3" key="1">
    <citation type="submission" date="2020-04" db="EMBL/GenBank/DDBJ databases">
        <authorList>
            <person name="Alioto T."/>
            <person name="Alioto T."/>
            <person name="Gomez Garrido J."/>
        </authorList>
    </citation>
    <scope>NUCLEOTIDE SEQUENCE [LARGE SCALE GENOMIC DNA]</scope>
</reference>
<comment type="caution">
    <text evidence="2">The sequence shown here is derived from an EMBL/GenBank/DDBJ whole genome shotgun (WGS) entry which is preliminary data.</text>
</comment>
<dbReference type="AlphaFoldDB" id="A0A8S1C2X2"/>
<sequence>MKDDAEWKICKISPQSSAGLQEINENEYQQTMERTITERAVVGIPESESMDSVELDRLLDSLSRDSDQETDKLSAFALFSNFEDQLKKEREEAMLEIKSRVSNDLSHFESARQKLRELLNPIKRSEVAEREEKKIEGKKAEVTLICDRCKDVDLEALIEDNAELRRKLDDVQSEHSDNKFKCICEMRYEVDKMKLQENSLLETISFKKERLETLATQCHDVELQIEQNKIKLCDRLSEVKKIDSLLISAEETFKSKCKQIQEYEMDSKRADGKGKKMREDVKTLSAKINETEKRIKSLHSQLAQLQNECRQKEQAVLKERSTLVKLDDVAVKLRSEIKNLKDEIQMLSESSKYHRSEVEARQRQVQALILAEKQFDEELKQQRRDSNAQMQAVATEVERTRTLKLVADDYLKEAQSISDTLQTLRASKTSVDKELEELKQSLECAESQLESELDRLEALRESVKNVQGERHLVAKTLMSQVQRDRTKIRALLDDIEAQSLVVCEAMYIKTLITRDTKQLERDAYCAGEKNVQQEVFDLEHKIDHYKQLIAALGTKIKQADGDDDFDEQVIRLTYHRMRLIGENEIDCSRPGRNDTK</sequence>
<dbReference type="EMBL" id="CADEPI010000008">
    <property type="protein sequence ID" value="CAB3362305.1"/>
    <property type="molecule type" value="Genomic_DNA"/>
</dbReference>
<evidence type="ECO:0000313" key="2">
    <source>
        <dbReference type="EMBL" id="CAB3362305.1"/>
    </source>
</evidence>
<accession>A0A8S1C2X2</accession>
<protein>
    <submittedName>
        <fullName evidence="2">Uncharacterized protein</fullName>
    </submittedName>
</protein>
<dbReference type="Proteomes" id="UP000494165">
    <property type="component" value="Unassembled WGS sequence"/>
</dbReference>
<keyword evidence="1" id="KW-0175">Coiled coil</keyword>
<keyword evidence="3" id="KW-1185">Reference proteome</keyword>
<feature type="coiled-coil region" evidence="1">
    <location>
        <begin position="274"/>
        <end position="350"/>
    </location>
</feature>
<organism evidence="2 3">
    <name type="scientific">Cloeon dipterum</name>
    <dbReference type="NCBI Taxonomy" id="197152"/>
    <lineage>
        <taxon>Eukaryota</taxon>
        <taxon>Metazoa</taxon>
        <taxon>Ecdysozoa</taxon>
        <taxon>Arthropoda</taxon>
        <taxon>Hexapoda</taxon>
        <taxon>Insecta</taxon>
        <taxon>Pterygota</taxon>
        <taxon>Palaeoptera</taxon>
        <taxon>Ephemeroptera</taxon>
        <taxon>Pisciforma</taxon>
        <taxon>Baetidae</taxon>
        <taxon>Cloeon</taxon>
    </lineage>
</organism>
<evidence type="ECO:0000313" key="3">
    <source>
        <dbReference type="Proteomes" id="UP000494165"/>
    </source>
</evidence>
<gene>
    <name evidence="2" type="ORF">CLODIP_2_CD05064</name>
</gene>
<evidence type="ECO:0000256" key="1">
    <source>
        <dbReference type="SAM" id="Coils"/>
    </source>
</evidence>
<name>A0A8S1C2X2_9INSE</name>